<dbReference type="InterPro" id="IPR002145">
    <property type="entry name" value="CopG"/>
</dbReference>
<accession>A0ABZ0RPZ3</accession>
<reference evidence="3 4" key="1">
    <citation type="submission" date="2023-11" db="EMBL/GenBank/DDBJ databases">
        <title>Coraliomargarita sp. nov., isolated from marine algae.</title>
        <authorList>
            <person name="Lee J.K."/>
            <person name="Baek J.H."/>
            <person name="Kim J.M."/>
            <person name="Choi D.G."/>
            <person name="Jeon C.O."/>
        </authorList>
    </citation>
    <scope>NUCLEOTIDE SEQUENCE [LARGE SCALE GENOMIC DNA]</scope>
    <source>
        <strain evidence="3 4">J2-16</strain>
    </source>
</reference>
<protein>
    <submittedName>
        <fullName evidence="3">Ribbon-helix-helix protein, CopG family</fullName>
    </submittedName>
</protein>
<name>A0ABZ0RPZ3_9BACT</name>
<evidence type="ECO:0000256" key="1">
    <source>
        <dbReference type="SAM" id="MobiDB-lite"/>
    </source>
</evidence>
<evidence type="ECO:0000259" key="2">
    <source>
        <dbReference type="Pfam" id="PF01402"/>
    </source>
</evidence>
<evidence type="ECO:0000313" key="4">
    <source>
        <dbReference type="Proteomes" id="UP001324993"/>
    </source>
</evidence>
<proteinExistence type="predicted"/>
<dbReference type="CDD" id="cd22231">
    <property type="entry name" value="RHH_NikR_HicB-like"/>
    <property type="match status" value="1"/>
</dbReference>
<feature type="compositionally biased region" description="Polar residues" evidence="1">
    <location>
        <begin position="46"/>
        <end position="61"/>
    </location>
</feature>
<feature type="domain" description="Ribbon-helix-helix protein CopG" evidence="2">
    <location>
        <begin position="5"/>
        <end position="43"/>
    </location>
</feature>
<dbReference type="RefSeq" id="WP_319834158.1">
    <property type="nucleotide sequence ID" value="NZ_CP138858.1"/>
</dbReference>
<sequence length="69" mass="8001">MKSHISATIDQDILARVDRYRRGVKRSRSQVIEIAIEKLLREEQPESTTVVTSTGQFTGEFSRNDTYER</sequence>
<gene>
    <name evidence="3" type="ORF">SH580_06285</name>
</gene>
<dbReference type="EMBL" id="CP138858">
    <property type="protein sequence ID" value="WPJ97314.1"/>
    <property type="molecule type" value="Genomic_DNA"/>
</dbReference>
<keyword evidence="4" id="KW-1185">Reference proteome</keyword>
<dbReference type="Pfam" id="PF01402">
    <property type="entry name" value="RHH_1"/>
    <property type="match status" value="1"/>
</dbReference>
<evidence type="ECO:0000313" key="3">
    <source>
        <dbReference type="EMBL" id="WPJ97314.1"/>
    </source>
</evidence>
<organism evidence="3 4">
    <name type="scientific">Coraliomargarita algicola</name>
    <dbReference type="NCBI Taxonomy" id="3092156"/>
    <lineage>
        <taxon>Bacteria</taxon>
        <taxon>Pseudomonadati</taxon>
        <taxon>Verrucomicrobiota</taxon>
        <taxon>Opitutia</taxon>
        <taxon>Puniceicoccales</taxon>
        <taxon>Coraliomargaritaceae</taxon>
        <taxon>Coraliomargarita</taxon>
    </lineage>
</organism>
<dbReference type="Proteomes" id="UP001324993">
    <property type="component" value="Chromosome"/>
</dbReference>
<feature type="region of interest" description="Disordered" evidence="1">
    <location>
        <begin position="45"/>
        <end position="69"/>
    </location>
</feature>